<keyword evidence="4" id="KW-1185">Reference proteome</keyword>
<organism evidence="3 4">
    <name type="scientific">Clavelina lepadiformis</name>
    <name type="common">Light-bulb sea squirt</name>
    <name type="synonym">Ascidia lepadiformis</name>
    <dbReference type="NCBI Taxonomy" id="159417"/>
    <lineage>
        <taxon>Eukaryota</taxon>
        <taxon>Metazoa</taxon>
        <taxon>Chordata</taxon>
        <taxon>Tunicata</taxon>
        <taxon>Ascidiacea</taxon>
        <taxon>Aplousobranchia</taxon>
        <taxon>Clavelinidae</taxon>
        <taxon>Clavelina</taxon>
    </lineage>
</organism>
<dbReference type="Gene3D" id="3.40.50.1000">
    <property type="entry name" value="HAD superfamily/HAD-like"/>
    <property type="match status" value="1"/>
</dbReference>
<dbReference type="Pfam" id="PF00702">
    <property type="entry name" value="Hydrolase"/>
    <property type="match status" value="1"/>
</dbReference>
<sequence>MQGTISMKVFKQGESLSYSKSNDFINLSSVHQLMMIRLVTFDVTNTLLRPLSSVGEQYAAAIGEFLKVDCDEKNITKSFSDSYKTLGYAHPNFGRNCGISPKQWWASVFLDTLMHAGITSVDAFVSKDKCQKHLQLWKIVEGDSKLQKAFESVYGGFKWSVIDGALPLLRFLKHDCSDVLMGIISNNDDRVEGALNDTGLLKYIDFVITSHNCGFEKPDHRIFVHALKQSRKIAKPRLTSITLPEMLHIGDNFEKDYLGAKNAGCKALLLDTDDFYKQSGKLDPSHCIKNLLAGKDLLKTLVRLRSVAA</sequence>
<proteinExistence type="inferred from homology"/>
<evidence type="ECO:0000256" key="2">
    <source>
        <dbReference type="ARBA" id="ARBA00015556"/>
    </source>
</evidence>
<dbReference type="PANTHER" id="PTHR46191">
    <property type="match status" value="1"/>
</dbReference>
<evidence type="ECO:0000313" key="4">
    <source>
        <dbReference type="Proteomes" id="UP001642483"/>
    </source>
</evidence>
<dbReference type="InterPro" id="IPR006439">
    <property type="entry name" value="HAD-SF_hydro_IA"/>
</dbReference>
<reference evidence="3 4" key="1">
    <citation type="submission" date="2024-02" db="EMBL/GenBank/DDBJ databases">
        <authorList>
            <person name="Daric V."/>
            <person name="Darras S."/>
        </authorList>
    </citation>
    <scope>NUCLEOTIDE SEQUENCE [LARGE SCALE GENOMIC DNA]</scope>
</reference>
<dbReference type="Gene3D" id="1.10.150.720">
    <property type="entry name" value="Haloacid dehalogenase-like hydrolase"/>
    <property type="match status" value="1"/>
</dbReference>
<dbReference type="InterPro" id="IPR044924">
    <property type="entry name" value="HAD-SF_hydro_IA_REG-2-like_cap"/>
</dbReference>
<dbReference type="InterPro" id="IPR023214">
    <property type="entry name" value="HAD_sf"/>
</dbReference>
<gene>
    <name evidence="3" type="ORF">CVLEPA_LOCUS9598</name>
</gene>
<dbReference type="PANTHER" id="PTHR46191:SF2">
    <property type="entry name" value="HALOACID DEHALOGENASE-LIKE HYDROLASE DOMAIN-CONTAINING PROTEIN 3"/>
    <property type="match status" value="1"/>
</dbReference>
<accession>A0ABP0FMY3</accession>
<dbReference type="SFLD" id="SFLDG01129">
    <property type="entry name" value="C1.5:_HAD__Beta-PGM__Phosphata"/>
    <property type="match status" value="1"/>
</dbReference>
<evidence type="ECO:0000313" key="3">
    <source>
        <dbReference type="EMBL" id="CAK8679353.1"/>
    </source>
</evidence>
<comment type="caution">
    <text evidence="3">The sequence shown here is derived from an EMBL/GenBank/DDBJ whole genome shotgun (WGS) entry which is preliminary data.</text>
</comment>
<dbReference type="NCBIfam" id="TIGR01549">
    <property type="entry name" value="HAD-SF-IA-v1"/>
    <property type="match status" value="1"/>
</dbReference>
<protein>
    <recommendedName>
        <fullName evidence="2">Haloacid dehalogenase-like hydrolase domain-containing protein 3</fullName>
    </recommendedName>
</protein>
<comment type="similarity">
    <text evidence="1">Belongs to the HAD-like hydrolase superfamily.</text>
</comment>
<dbReference type="SUPFAM" id="SSF56784">
    <property type="entry name" value="HAD-like"/>
    <property type="match status" value="1"/>
</dbReference>
<dbReference type="InterPro" id="IPR051828">
    <property type="entry name" value="HAD-like_hydrolase_domain"/>
</dbReference>
<name>A0ABP0FMY3_CLALP</name>
<dbReference type="EMBL" id="CAWYQH010000057">
    <property type="protein sequence ID" value="CAK8679353.1"/>
    <property type="molecule type" value="Genomic_DNA"/>
</dbReference>
<dbReference type="SFLD" id="SFLDS00003">
    <property type="entry name" value="Haloacid_Dehalogenase"/>
    <property type="match status" value="1"/>
</dbReference>
<evidence type="ECO:0000256" key="1">
    <source>
        <dbReference type="ARBA" id="ARBA00007958"/>
    </source>
</evidence>
<dbReference type="Proteomes" id="UP001642483">
    <property type="component" value="Unassembled WGS sequence"/>
</dbReference>
<dbReference type="InterPro" id="IPR036412">
    <property type="entry name" value="HAD-like_sf"/>
</dbReference>